<dbReference type="InterPro" id="IPR013108">
    <property type="entry name" value="Amidohydro_3"/>
</dbReference>
<proteinExistence type="inferred from homology"/>
<reference evidence="8" key="1">
    <citation type="journal article" date="2015" name="Nature">
        <title>Complex archaea that bridge the gap between prokaryotes and eukaryotes.</title>
        <authorList>
            <person name="Spang A."/>
            <person name="Saw J.H."/>
            <person name="Jorgensen S.L."/>
            <person name="Zaremba-Niedzwiedzka K."/>
            <person name="Martijn J."/>
            <person name="Lind A.E."/>
            <person name="van Eijk R."/>
            <person name="Schleper C."/>
            <person name="Guy L."/>
            <person name="Ettema T.J."/>
        </authorList>
    </citation>
    <scope>NUCLEOTIDE SEQUENCE</scope>
</reference>
<dbReference type="InterPro" id="IPR024403">
    <property type="entry name" value="DHOase_cat"/>
</dbReference>
<dbReference type="PANTHER" id="PTHR43668:SF2">
    <property type="entry name" value="ALLANTOINASE"/>
    <property type="match status" value="1"/>
</dbReference>
<dbReference type="GO" id="GO:0006221">
    <property type="term" value="P:pyrimidine nucleotide biosynthetic process"/>
    <property type="evidence" value="ECO:0007669"/>
    <property type="project" value="UniProtKB-KW"/>
</dbReference>
<dbReference type="InterPro" id="IPR050138">
    <property type="entry name" value="DHOase/Allantoinase_Hydrolase"/>
</dbReference>
<dbReference type="GO" id="GO:0046872">
    <property type="term" value="F:metal ion binding"/>
    <property type="evidence" value="ECO:0007669"/>
    <property type="project" value="UniProtKB-KW"/>
</dbReference>
<evidence type="ECO:0000259" key="7">
    <source>
        <dbReference type="Pfam" id="PF12890"/>
    </source>
</evidence>
<keyword evidence="5" id="KW-0665">Pyrimidine biosynthesis</keyword>
<comment type="caution">
    <text evidence="8">The sequence shown here is derived from an EMBL/GenBank/DDBJ whole genome shotgun (WGS) entry which is preliminary data.</text>
</comment>
<gene>
    <name evidence="8" type="ORF">LCGC14_0891270</name>
</gene>
<dbReference type="PANTHER" id="PTHR43668">
    <property type="entry name" value="ALLANTOINASE"/>
    <property type="match status" value="1"/>
</dbReference>
<evidence type="ECO:0000313" key="8">
    <source>
        <dbReference type="EMBL" id="KKN24806.1"/>
    </source>
</evidence>
<evidence type="ECO:0000256" key="5">
    <source>
        <dbReference type="ARBA" id="ARBA00022975"/>
    </source>
</evidence>
<dbReference type="GO" id="GO:0004038">
    <property type="term" value="F:allantoinase activity"/>
    <property type="evidence" value="ECO:0007669"/>
    <property type="project" value="TreeGrafter"/>
</dbReference>
<dbReference type="GO" id="GO:0005737">
    <property type="term" value="C:cytoplasm"/>
    <property type="evidence" value="ECO:0007669"/>
    <property type="project" value="TreeGrafter"/>
</dbReference>
<dbReference type="InterPro" id="IPR002195">
    <property type="entry name" value="Dihydroorotase_CS"/>
</dbReference>
<sequence>MKLLLKNGRVIDPSSGTDGKLDILIEKGKIVDIKAKIAAKGAKIIDASGLVVAPGFIDMHVHLREPGQEDKETIATGAAAAAKGGFTSIACMPNTDPVNDNRGLTEYILSEAKKRAVVNIFPIASITKGQKGEELTDMADLVDAGAVAFSDDGQSVESSQIMRRALEYSKPLNTLIIEHCEDNNLSGEGVMHEGYYSYLFGLSGIPASSEETMVARDTILAQEAEANIHIAHLSTKGAVDIVRNAKKKKIKVTAEVTPHHLILTDSYLENYDTSLKVNPPLRSKEDVQALIQAVKEGIVDVFATDHAPHTQDEKDVEFDKAPFGINGIETAVSLLLDRLVSKNIISLKRFIKMISTTPSLILGLENKGKICVGADADLTILNLNKEIVVDVSTFKSMSRNNPFQGWKLKGTPAMTIVGGKIVYPFLSSKNL</sequence>
<evidence type="ECO:0000256" key="3">
    <source>
        <dbReference type="ARBA" id="ARBA00022801"/>
    </source>
</evidence>
<dbReference type="NCBIfam" id="TIGR00857">
    <property type="entry name" value="pyrC_multi"/>
    <property type="match status" value="1"/>
</dbReference>
<dbReference type="GO" id="GO:0004151">
    <property type="term" value="F:dihydroorotase activity"/>
    <property type="evidence" value="ECO:0007669"/>
    <property type="project" value="InterPro"/>
</dbReference>
<dbReference type="InterPro" id="IPR032466">
    <property type="entry name" value="Metal_Hydrolase"/>
</dbReference>
<dbReference type="GO" id="GO:0006145">
    <property type="term" value="P:purine nucleobase catabolic process"/>
    <property type="evidence" value="ECO:0007669"/>
    <property type="project" value="TreeGrafter"/>
</dbReference>
<keyword evidence="4" id="KW-0862">Zinc</keyword>
<comment type="cofactor">
    <cofactor evidence="1">
        <name>Zn(2+)</name>
        <dbReference type="ChEBI" id="CHEBI:29105"/>
    </cofactor>
</comment>
<dbReference type="SUPFAM" id="SSF51338">
    <property type="entry name" value="Composite domain of metallo-dependent hydrolases"/>
    <property type="match status" value="1"/>
</dbReference>
<dbReference type="InterPro" id="IPR011059">
    <property type="entry name" value="Metal-dep_hydrolase_composite"/>
</dbReference>
<keyword evidence="3" id="KW-0378">Hydrolase</keyword>
<dbReference type="InterPro" id="IPR004722">
    <property type="entry name" value="DHOase"/>
</dbReference>
<dbReference type="Gene3D" id="2.30.40.10">
    <property type="entry name" value="Urease, subunit C, domain 1"/>
    <property type="match status" value="1"/>
</dbReference>
<dbReference type="SUPFAM" id="SSF51556">
    <property type="entry name" value="Metallo-dependent hydrolases"/>
    <property type="match status" value="1"/>
</dbReference>
<protein>
    <submittedName>
        <fullName evidence="8">Uncharacterized protein</fullName>
    </submittedName>
</protein>
<name>A0A0F9RIJ7_9ZZZZ</name>
<feature type="domain" description="Dihydroorotase catalytic" evidence="7">
    <location>
        <begin position="51"/>
        <end position="236"/>
    </location>
</feature>
<dbReference type="Pfam" id="PF12890">
    <property type="entry name" value="DHOase"/>
    <property type="match status" value="1"/>
</dbReference>
<evidence type="ECO:0000256" key="1">
    <source>
        <dbReference type="ARBA" id="ARBA00001947"/>
    </source>
</evidence>
<dbReference type="PROSITE" id="PS00483">
    <property type="entry name" value="DIHYDROOROTASE_2"/>
    <property type="match status" value="1"/>
</dbReference>
<dbReference type="PROSITE" id="PS00482">
    <property type="entry name" value="DIHYDROOROTASE_1"/>
    <property type="match status" value="1"/>
</dbReference>
<dbReference type="CDD" id="cd01317">
    <property type="entry name" value="DHOase_IIa"/>
    <property type="match status" value="1"/>
</dbReference>
<keyword evidence="2" id="KW-0479">Metal-binding</keyword>
<evidence type="ECO:0000256" key="2">
    <source>
        <dbReference type="ARBA" id="ARBA00022723"/>
    </source>
</evidence>
<evidence type="ECO:0000259" key="6">
    <source>
        <dbReference type="Pfam" id="PF07969"/>
    </source>
</evidence>
<dbReference type="EMBL" id="LAZR01002854">
    <property type="protein sequence ID" value="KKN24806.1"/>
    <property type="molecule type" value="Genomic_DNA"/>
</dbReference>
<dbReference type="AlphaFoldDB" id="A0A0F9RIJ7"/>
<accession>A0A0F9RIJ7</accession>
<evidence type="ECO:0000256" key="4">
    <source>
        <dbReference type="ARBA" id="ARBA00022833"/>
    </source>
</evidence>
<feature type="domain" description="Amidohydrolase 3" evidence="6">
    <location>
        <begin position="345"/>
        <end position="423"/>
    </location>
</feature>
<dbReference type="Pfam" id="PF07969">
    <property type="entry name" value="Amidohydro_3"/>
    <property type="match status" value="1"/>
</dbReference>
<organism evidence="8">
    <name type="scientific">marine sediment metagenome</name>
    <dbReference type="NCBI Taxonomy" id="412755"/>
    <lineage>
        <taxon>unclassified sequences</taxon>
        <taxon>metagenomes</taxon>
        <taxon>ecological metagenomes</taxon>
    </lineage>
</organism>
<dbReference type="HAMAP" id="MF_00220_B">
    <property type="entry name" value="PyrC_classI_B"/>
    <property type="match status" value="1"/>
</dbReference>
<dbReference type="Gene3D" id="3.20.20.140">
    <property type="entry name" value="Metal-dependent hydrolases"/>
    <property type="match status" value="1"/>
</dbReference>